<dbReference type="RefSeq" id="WP_121156169.1">
    <property type="nucleotide sequence ID" value="NZ_RBKT01000001.1"/>
</dbReference>
<name>A0A495JFB7_9ACTN</name>
<protein>
    <submittedName>
        <fullName evidence="1">Uncharacterized protein</fullName>
    </submittedName>
</protein>
<evidence type="ECO:0000313" key="1">
    <source>
        <dbReference type="EMBL" id="RKR87421.1"/>
    </source>
</evidence>
<gene>
    <name evidence="1" type="ORF">BDK92_1697</name>
</gene>
<organism evidence="1 2">
    <name type="scientific">Micromonospora pisi</name>
    <dbReference type="NCBI Taxonomy" id="589240"/>
    <lineage>
        <taxon>Bacteria</taxon>
        <taxon>Bacillati</taxon>
        <taxon>Actinomycetota</taxon>
        <taxon>Actinomycetes</taxon>
        <taxon>Micromonosporales</taxon>
        <taxon>Micromonosporaceae</taxon>
        <taxon>Micromonospora</taxon>
    </lineage>
</organism>
<sequence length="68" mass="7232">MGATAQVPLVGGVADGAVVTVELDRNGRPPLVHPHLGEGGLARAEMYELESARDEGPPWVYRWRGPVA</sequence>
<evidence type="ECO:0000313" key="2">
    <source>
        <dbReference type="Proteomes" id="UP000277671"/>
    </source>
</evidence>
<proteinExistence type="predicted"/>
<dbReference type="EMBL" id="RBKT01000001">
    <property type="protein sequence ID" value="RKR87421.1"/>
    <property type="molecule type" value="Genomic_DNA"/>
</dbReference>
<accession>A0A495JFB7</accession>
<reference evidence="1 2" key="1">
    <citation type="submission" date="2018-10" db="EMBL/GenBank/DDBJ databases">
        <title>Sequencing the genomes of 1000 actinobacteria strains.</title>
        <authorList>
            <person name="Klenk H.-P."/>
        </authorList>
    </citation>
    <scope>NUCLEOTIDE SEQUENCE [LARGE SCALE GENOMIC DNA]</scope>
    <source>
        <strain evidence="1 2">DSM 45175</strain>
    </source>
</reference>
<dbReference type="OrthoDB" id="3396577at2"/>
<comment type="caution">
    <text evidence="1">The sequence shown here is derived from an EMBL/GenBank/DDBJ whole genome shotgun (WGS) entry which is preliminary data.</text>
</comment>
<dbReference type="AlphaFoldDB" id="A0A495JFB7"/>
<dbReference type="Proteomes" id="UP000277671">
    <property type="component" value="Unassembled WGS sequence"/>
</dbReference>
<keyword evidence="2" id="KW-1185">Reference proteome</keyword>